<dbReference type="InterPro" id="IPR006823">
    <property type="entry name" value="Ceramidase_alk"/>
</dbReference>
<dbReference type="PANTHER" id="PTHR12670:SF1">
    <property type="entry name" value="NEUTRAL CERAMIDASE"/>
    <property type="match status" value="1"/>
</dbReference>
<dbReference type="AlphaFoldDB" id="S0ES89"/>
<accession>S0ES89</accession>
<dbReference type="OrthoDB" id="9790058at2"/>
<dbReference type="PATRIC" id="fig|1303518.3.peg.209"/>
<organism evidence="5 6">
    <name type="scientific">Chthonomonas calidirosea (strain DSM 23976 / ICMP 18418 / T49)</name>
    <dbReference type="NCBI Taxonomy" id="1303518"/>
    <lineage>
        <taxon>Bacteria</taxon>
        <taxon>Bacillati</taxon>
        <taxon>Armatimonadota</taxon>
        <taxon>Chthonomonadia</taxon>
        <taxon>Chthonomonadales</taxon>
        <taxon>Chthonomonadaceae</taxon>
        <taxon>Chthonomonas</taxon>
    </lineage>
</organism>
<keyword evidence="2" id="KW-0443">Lipid metabolism</keyword>
<comment type="cofactor">
    <cofactor evidence="1">
        <name>Zn(2+)</name>
        <dbReference type="ChEBI" id="CHEBI:29105"/>
    </cofactor>
    <text evidence="1">Binds 1 zinc ion per subunit.</text>
</comment>
<dbReference type="EC" id="3.5.1.23" evidence="2"/>
<evidence type="ECO:0000256" key="1">
    <source>
        <dbReference type="PIRSR" id="PIRSR606823-2"/>
    </source>
</evidence>
<name>S0ES89_CHTCT</name>
<dbReference type="Pfam" id="PF04734">
    <property type="entry name" value="Ceramidase_alk"/>
    <property type="match status" value="1"/>
</dbReference>
<evidence type="ECO:0000313" key="5">
    <source>
        <dbReference type="EMBL" id="CCW34046.1"/>
    </source>
</evidence>
<dbReference type="InParanoid" id="S0ES89"/>
<dbReference type="RefSeq" id="WP_016481610.1">
    <property type="nucleotide sequence ID" value="NC_021487.1"/>
</dbReference>
<dbReference type="KEGG" id="ccz:CCALI_00209"/>
<keyword evidence="1" id="KW-0862">Zinc</keyword>
<dbReference type="STRING" id="454171.CP488_00948"/>
<keyword evidence="2" id="KW-0746">Sphingolipid metabolism</keyword>
<dbReference type="PANTHER" id="PTHR12670">
    <property type="entry name" value="CERAMIDASE"/>
    <property type="match status" value="1"/>
</dbReference>
<reference evidence="6" key="1">
    <citation type="submission" date="2013-03" db="EMBL/GenBank/DDBJ databases">
        <title>Genome sequence of Chthonomonas calidirosea, the first sequenced genome from the Armatimonadetes phylum (formally candidate division OP10).</title>
        <authorList>
            <person name="Lee K.C.Y."/>
            <person name="Morgan X.C."/>
            <person name="Dunfield P.F."/>
            <person name="Tamas I."/>
            <person name="Houghton K.M."/>
            <person name="Vyssotski M."/>
            <person name="Ryan J.L.J."/>
            <person name="Lagutin K."/>
            <person name="McDonald I.R."/>
            <person name="Stott M.B."/>
        </authorList>
    </citation>
    <scope>NUCLEOTIDE SEQUENCE [LARGE SCALE GENOMIC DNA]</scope>
    <source>
        <strain evidence="6">DSM 23976 / ICMP 18418 / T49</strain>
    </source>
</reference>
<keyword evidence="3" id="KW-0732">Signal</keyword>
<feature type="domain" description="Neutral/alkaline non-lysosomal ceramidase N-terminal" evidence="4">
    <location>
        <begin position="31"/>
        <end position="251"/>
    </location>
</feature>
<sequence length="444" mass="47874">MTKKVAVAILLSWMLSLLFSDGKALGASAFVAGAASVNITPVGAAVRVPLGGYAARKGALAMGVHDPVFARALVLGSGGQLVAIVSVDLCFLPSGIVQAVAQDLRQMRLVELTGSHLFLAATHTHSAPDPLAMDPANTFTQPKGWSCFNPQLLRWTAYHIALAVKQAYENRVPALLGYTTTEVEGLNRNRRDDPVLDRQLTVLRVVRRKDLRSIAELVVFASHPTIYTAKMLEISADWPGVMEQAIEKRYGGVCLFLNGAEGDAAPPDSRGLTEEQAVEQYGKAMAAAVLRLIPTIVYDVPVPVKAWQTSVILPRRQPNGLYLAAAGSLGISIPDAQNRVRQLMPSTTTISFVCIHRLLLIGMPCEPTGALGVALRREAEEKGYHRVAIVALVNDWLAYALTAKQYQHGGYEAGMSFYGPQLGDVLERAVSRGLSQERNSSAEQ</sequence>
<evidence type="ECO:0000313" key="6">
    <source>
        <dbReference type="Proteomes" id="UP000014227"/>
    </source>
</evidence>
<dbReference type="InterPro" id="IPR031329">
    <property type="entry name" value="NEUT/ALK_ceramidase_N"/>
</dbReference>
<evidence type="ECO:0000259" key="4">
    <source>
        <dbReference type="Pfam" id="PF04734"/>
    </source>
</evidence>
<dbReference type="eggNOG" id="COG3356">
    <property type="taxonomic scope" value="Bacteria"/>
</dbReference>
<comment type="catalytic activity">
    <reaction evidence="2">
        <text>an N-acylsphing-4-enine + H2O = sphing-4-enine + a fatty acid</text>
        <dbReference type="Rhea" id="RHEA:20856"/>
        <dbReference type="ChEBI" id="CHEBI:15377"/>
        <dbReference type="ChEBI" id="CHEBI:28868"/>
        <dbReference type="ChEBI" id="CHEBI:52639"/>
        <dbReference type="ChEBI" id="CHEBI:57756"/>
        <dbReference type="EC" id="3.5.1.23"/>
    </reaction>
</comment>
<gene>
    <name evidence="5" type="ORF">CCALI_00209</name>
</gene>
<dbReference type="Proteomes" id="UP000014227">
    <property type="component" value="Chromosome I"/>
</dbReference>
<keyword evidence="2" id="KW-0378">Hydrolase</keyword>
<evidence type="ECO:0000256" key="2">
    <source>
        <dbReference type="RuleBase" id="RU366019"/>
    </source>
</evidence>
<dbReference type="GO" id="GO:0046514">
    <property type="term" value="P:ceramide catabolic process"/>
    <property type="evidence" value="ECO:0007669"/>
    <property type="project" value="InterPro"/>
</dbReference>
<dbReference type="GO" id="GO:0042759">
    <property type="term" value="P:long-chain fatty acid biosynthetic process"/>
    <property type="evidence" value="ECO:0007669"/>
    <property type="project" value="TreeGrafter"/>
</dbReference>
<dbReference type="HOGENOM" id="CLU_030011_5_0_0"/>
<dbReference type="GO" id="GO:0046872">
    <property type="term" value="F:metal ion binding"/>
    <property type="evidence" value="ECO:0007669"/>
    <property type="project" value="UniProtKB-KW"/>
</dbReference>
<keyword evidence="1" id="KW-0479">Metal-binding</keyword>
<evidence type="ECO:0000256" key="3">
    <source>
        <dbReference type="SAM" id="SignalP"/>
    </source>
</evidence>
<feature type="binding site" evidence="1">
    <location>
        <position position="123"/>
    </location>
    <ligand>
        <name>Zn(2+)</name>
        <dbReference type="ChEBI" id="CHEBI:29105"/>
    </ligand>
</feature>
<feature type="chain" id="PRO_5004485689" description="Neutral ceramidase" evidence="3">
    <location>
        <begin position="20"/>
        <end position="444"/>
    </location>
</feature>
<protein>
    <recommendedName>
        <fullName evidence="2">Neutral ceramidase</fullName>
        <ecNumber evidence="2">3.5.1.23</ecNumber>
    </recommendedName>
</protein>
<proteinExistence type="inferred from homology"/>
<dbReference type="GO" id="GO:0017040">
    <property type="term" value="F:N-acylsphingosine amidohydrolase activity"/>
    <property type="evidence" value="ECO:0007669"/>
    <property type="project" value="UniProtKB-UniRule"/>
</dbReference>
<feature type="signal peptide" evidence="3">
    <location>
        <begin position="1"/>
        <end position="19"/>
    </location>
</feature>
<dbReference type="EMBL" id="HF951689">
    <property type="protein sequence ID" value="CCW34046.1"/>
    <property type="molecule type" value="Genomic_DNA"/>
</dbReference>
<keyword evidence="6" id="KW-1185">Reference proteome</keyword>
<dbReference type="GO" id="GO:0046512">
    <property type="term" value="P:sphingosine biosynthetic process"/>
    <property type="evidence" value="ECO:0007669"/>
    <property type="project" value="TreeGrafter"/>
</dbReference>
<comment type="similarity">
    <text evidence="2">Belongs to the neutral ceramidase family.</text>
</comment>
<dbReference type="GO" id="GO:0005576">
    <property type="term" value="C:extracellular region"/>
    <property type="evidence" value="ECO:0007669"/>
    <property type="project" value="TreeGrafter"/>
</dbReference>
<dbReference type="GO" id="GO:0016020">
    <property type="term" value="C:membrane"/>
    <property type="evidence" value="ECO:0007669"/>
    <property type="project" value="GOC"/>
</dbReference>